<comment type="subcellular location">
    <subcellularLocation>
        <location evidence="1">Mitochondrion</location>
    </subcellularLocation>
</comment>
<evidence type="ECO:0000256" key="5">
    <source>
        <dbReference type="ARBA" id="ARBA00022884"/>
    </source>
</evidence>
<evidence type="ECO:0000256" key="7">
    <source>
        <dbReference type="PROSITE-ProRule" id="PRU01026"/>
    </source>
</evidence>
<dbReference type="GO" id="GO:0006391">
    <property type="term" value="P:transcription initiation at mitochondrial promoter"/>
    <property type="evidence" value="ECO:0007669"/>
    <property type="project" value="TreeGrafter"/>
</dbReference>
<dbReference type="GO" id="GO:0005759">
    <property type="term" value="C:mitochondrial matrix"/>
    <property type="evidence" value="ECO:0007669"/>
    <property type="project" value="TreeGrafter"/>
</dbReference>
<feature type="binding site" evidence="7">
    <location>
        <position position="149"/>
    </location>
    <ligand>
        <name>S-adenosyl-L-methionine</name>
        <dbReference type="ChEBI" id="CHEBI:59789"/>
    </ligand>
</feature>
<keyword evidence="4 7" id="KW-0949">S-adenosyl-L-methionine</keyword>
<keyword evidence="11" id="KW-1185">Reference proteome</keyword>
<dbReference type="GO" id="GO:0003723">
    <property type="term" value="F:RNA binding"/>
    <property type="evidence" value="ECO:0007669"/>
    <property type="project" value="UniProtKB-UniRule"/>
</dbReference>
<feature type="domain" description="Ribosomal RNA adenine methylase transferase N-terminal" evidence="9">
    <location>
        <begin position="42"/>
        <end position="241"/>
    </location>
</feature>
<dbReference type="OrthoDB" id="16079at2759"/>
<organism evidence="10 11">
    <name type="scientific">Entomortierella chlamydospora</name>
    <dbReference type="NCBI Taxonomy" id="101097"/>
    <lineage>
        <taxon>Eukaryota</taxon>
        <taxon>Fungi</taxon>
        <taxon>Fungi incertae sedis</taxon>
        <taxon>Mucoromycota</taxon>
        <taxon>Mortierellomycotina</taxon>
        <taxon>Mortierellomycetes</taxon>
        <taxon>Mortierellales</taxon>
        <taxon>Mortierellaceae</taxon>
        <taxon>Entomortierella</taxon>
    </lineage>
</organism>
<feature type="binding site" evidence="7">
    <location>
        <position position="37"/>
    </location>
    <ligand>
        <name>S-adenosyl-L-methionine</name>
        <dbReference type="ChEBI" id="CHEBI:59789"/>
    </ligand>
</feature>
<gene>
    <name evidence="10" type="primary">MTF1</name>
    <name evidence="10" type="ORF">BGZ80_000730</name>
</gene>
<dbReference type="InterPro" id="IPR023165">
    <property type="entry name" value="rRNA_Ade_diMease-like_C"/>
</dbReference>
<dbReference type="Gene3D" id="3.40.50.150">
    <property type="entry name" value="Vaccinia Virus protein VP39"/>
    <property type="match status" value="1"/>
</dbReference>
<dbReference type="Proteomes" id="UP000703661">
    <property type="component" value="Unassembled WGS sequence"/>
</dbReference>
<evidence type="ECO:0000256" key="8">
    <source>
        <dbReference type="RuleBase" id="RU362106"/>
    </source>
</evidence>
<protein>
    <recommendedName>
        <fullName evidence="8">rRNA adenine N(6)-methyltransferase</fullName>
        <ecNumber evidence="8">2.1.1.-</ecNumber>
    </recommendedName>
</protein>
<dbReference type="SUPFAM" id="SSF53335">
    <property type="entry name" value="S-adenosyl-L-methionine-dependent methyltransferases"/>
    <property type="match status" value="1"/>
</dbReference>
<sequence length="331" mass="37361">MTVARHILKSLPKLPVPELWPTTFKVSKARGQLRVSVMSEDTADLAAKTMGIQSHPNRSIIEIYPGPGQLTRSMALAGAKKIVTVENGETYQKSLQLLEENSEGRIQHFPLNPYMDPFDELLDPKKNLFPGLEQQPWDKVHSDLMLVGSVPNSSLGEKVLLDLLMASVERMSIFKMGRVEMYLFCSKEAIKRLVAAPGTPTRGRTTLLAEAAAEISSVMRPGPTSFHLPYDYELVRFVPHEKPKMETSIEVLDFCLRSLFTNKSHALSKVIKLLGPGADILLGRLSFDQDVKIKHMTLDQLNEVALKFEQWPLRPTVLYDDMIMHENKRKR</sequence>
<dbReference type="PROSITE" id="PS51689">
    <property type="entry name" value="SAM_RNA_A_N6_MT"/>
    <property type="match status" value="1"/>
</dbReference>
<evidence type="ECO:0000256" key="3">
    <source>
        <dbReference type="ARBA" id="ARBA00022679"/>
    </source>
</evidence>
<dbReference type="GO" id="GO:0000179">
    <property type="term" value="F:rRNA (adenine-N6,N6-)-dimethyltransferase activity"/>
    <property type="evidence" value="ECO:0007669"/>
    <property type="project" value="UniProtKB-UniRule"/>
</dbReference>
<dbReference type="InterPro" id="IPR001737">
    <property type="entry name" value="KsgA/Erm"/>
</dbReference>
<dbReference type="Pfam" id="PF00398">
    <property type="entry name" value="RrnaAD"/>
    <property type="match status" value="1"/>
</dbReference>
<accession>A0A9P6MRS4</accession>
<feature type="binding site" evidence="7">
    <location>
        <position position="86"/>
    </location>
    <ligand>
        <name>S-adenosyl-L-methionine</name>
        <dbReference type="ChEBI" id="CHEBI:59789"/>
    </ligand>
</feature>
<evidence type="ECO:0000313" key="11">
    <source>
        <dbReference type="Proteomes" id="UP000703661"/>
    </source>
</evidence>
<comment type="caution">
    <text evidence="10">The sequence shown here is derived from an EMBL/GenBank/DDBJ whole genome shotgun (WGS) entry which is preliminary data.</text>
</comment>
<evidence type="ECO:0000256" key="6">
    <source>
        <dbReference type="ARBA" id="ARBA00024915"/>
    </source>
</evidence>
<dbReference type="AlphaFoldDB" id="A0A9P6MRS4"/>
<dbReference type="GO" id="GO:0034246">
    <property type="term" value="F:mitochondrial transcription factor activity"/>
    <property type="evidence" value="ECO:0007669"/>
    <property type="project" value="TreeGrafter"/>
</dbReference>
<reference evidence="10" key="1">
    <citation type="journal article" date="2020" name="Fungal Divers.">
        <title>Resolving the Mortierellaceae phylogeny through synthesis of multi-gene phylogenetics and phylogenomics.</title>
        <authorList>
            <person name="Vandepol N."/>
            <person name="Liber J."/>
            <person name="Desiro A."/>
            <person name="Na H."/>
            <person name="Kennedy M."/>
            <person name="Barry K."/>
            <person name="Grigoriev I.V."/>
            <person name="Miller A.N."/>
            <person name="O'Donnell K."/>
            <person name="Stajich J.E."/>
            <person name="Bonito G."/>
        </authorList>
    </citation>
    <scope>NUCLEOTIDE SEQUENCE</scope>
    <source>
        <strain evidence="10">NRRL 2769</strain>
    </source>
</reference>
<proteinExistence type="inferred from homology"/>
<dbReference type="EMBL" id="JAAAID010001159">
    <property type="protein sequence ID" value="KAG0011380.1"/>
    <property type="molecule type" value="Genomic_DNA"/>
</dbReference>
<dbReference type="SMART" id="SM00650">
    <property type="entry name" value="rADc"/>
    <property type="match status" value="1"/>
</dbReference>
<evidence type="ECO:0000259" key="9">
    <source>
        <dbReference type="SMART" id="SM00650"/>
    </source>
</evidence>
<evidence type="ECO:0000313" key="10">
    <source>
        <dbReference type="EMBL" id="KAG0011380.1"/>
    </source>
</evidence>
<dbReference type="EC" id="2.1.1.-" evidence="8"/>
<dbReference type="PANTHER" id="PTHR11727:SF17">
    <property type="entry name" value="DIMETHYLADENOSINE TRANSFERASE 1, MITOCHONDRIAL"/>
    <property type="match status" value="1"/>
</dbReference>
<name>A0A9P6MRS4_9FUNG</name>
<keyword evidence="2 7" id="KW-0489">Methyltransferase</keyword>
<dbReference type="Gene3D" id="1.10.8.100">
    <property type="entry name" value="Ribosomal RNA adenine dimethylase-like, domain 2"/>
    <property type="match status" value="1"/>
</dbReference>
<evidence type="ECO:0000256" key="4">
    <source>
        <dbReference type="ARBA" id="ARBA00022691"/>
    </source>
</evidence>
<comment type="caution">
    <text evidence="7">Lacks conserved residue(s) required for the propagation of feature annotation.</text>
</comment>
<dbReference type="PANTHER" id="PTHR11727">
    <property type="entry name" value="DIMETHYLADENOSINE TRANSFERASE"/>
    <property type="match status" value="1"/>
</dbReference>
<comment type="function">
    <text evidence="6">Mitochondrial transcription factor that confers selective promoter recognition on the core subunit of the yeast mitochondrial RNA polymerase. Interacts with DNA in a non-specific manner.</text>
</comment>
<keyword evidence="5 7" id="KW-0694">RNA-binding</keyword>
<evidence type="ECO:0000256" key="2">
    <source>
        <dbReference type="ARBA" id="ARBA00022603"/>
    </source>
</evidence>
<keyword evidence="8" id="KW-0698">rRNA processing</keyword>
<comment type="similarity">
    <text evidence="7 8">Belongs to the class I-like SAM-binding methyltransferase superfamily. rRNA adenine N(6)-methyltransferase family.</text>
</comment>
<evidence type="ECO:0000256" key="1">
    <source>
        <dbReference type="ARBA" id="ARBA00004173"/>
    </source>
</evidence>
<keyword evidence="3 7" id="KW-0808">Transferase</keyword>
<dbReference type="InterPro" id="IPR020598">
    <property type="entry name" value="rRNA_Ade_methylase_Trfase_N"/>
</dbReference>
<dbReference type="InterPro" id="IPR029063">
    <property type="entry name" value="SAM-dependent_MTases_sf"/>
</dbReference>